<proteinExistence type="predicted"/>
<feature type="compositionally biased region" description="Polar residues" evidence="1">
    <location>
        <begin position="153"/>
        <end position="166"/>
    </location>
</feature>
<gene>
    <name evidence="2" type="ORF">CAC42_5808</name>
</gene>
<dbReference type="Proteomes" id="UP000243797">
    <property type="component" value="Unassembled WGS sequence"/>
</dbReference>
<dbReference type="EMBL" id="NKHZ01000025">
    <property type="protein sequence ID" value="PNS20358.1"/>
    <property type="molecule type" value="Genomic_DNA"/>
</dbReference>
<dbReference type="GO" id="GO:0016301">
    <property type="term" value="F:kinase activity"/>
    <property type="evidence" value="ECO:0007669"/>
    <property type="project" value="UniProtKB-KW"/>
</dbReference>
<accession>A0A2K1QZ89</accession>
<keyword evidence="3" id="KW-1185">Reference proteome</keyword>
<feature type="compositionally biased region" description="Basic residues" evidence="1">
    <location>
        <begin position="440"/>
        <end position="460"/>
    </location>
</feature>
<feature type="region of interest" description="Disordered" evidence="1">
    <location>
        <begin position="389"/>
        <end position="533"/>
    </location>
</feature>
<sequence length="554" mass="61061">MAAHDGLLSFPIRTRNKGSGWKSSYDDIFDSYIDFDTVNGSQSWQDVASSSSTFDDLFPGLHDDSSQHTHSSTTSEIKLLNQPHPSLQSADDSWTKTLKSFEKSGSDQVQDCSAIPTFPLHDDYIDLDTRFSSLPYTGRIALHAQESRGRTRTGAQQGSIRGTRNPSGVRKSLRHTRSTPNMMDPSRYRPNLGELLRFSGESAPPVPVIDQKWSMRQPVSPPTSTEMEHPLMPSEDSRSDHNGQVMFPGAITHHGAFMDPAPAKHTPIPSPMIDSYFEQDDWPQSYNDDAVTFNTISLGTHNSYFERVPTLANPDIPTPPSFNPWIRANSRTLPSLALDASSLRHVPPQVIMSAPLTRPTSFGLPGHEDTPLTGEENSAMVEASISPRTTTFPTVTPNFSLPYRSQRAQSPQHMARIQQVRPGHIRAASELPSAHDPHLSARRTRSSSRPRSSRHHRRTKSGPGTSTDEALTTRTPKSRGGGISSQMNGFVNLTPSDSEKLLTGVAPSGSSKTKARREKEAQERRRRLSQAAVKAVRDGDLNALKQAGLVLEDH</sequence>
<dbReference type="AlphaFoldDB" id="A0A2K1QZ89"/>
<feature type="region of interest" description="Disordered" evidence="1">
    <location>
        <begin position="215"/>
        <end position="240"/>
    </location>
</feature>
<evidence type="ECO:0000313" key="2">
    <source>
        <dbReference type="EMBL" id="PNS20358.1"/>
    </source>
</evidence>
<evidence type="ECO:0000256" key="1">
    <source>
        <dbReference type="SAM" id="MobiDB-lite"/>
    </source>
</evidence>
<protein>
    <submittedName>
        <fullName evidence="2">Protein kinase byr2</fullName>
    </submittedName>
</protein>
<dbReference type="OrthoDB" id="2575228at2759"/>
<comment type="caution">
    <text evidence="2">The sequence shown here is derived from an EMBL/GenBank/DDBJ whole genome shotgun (WGS) entry which is preliminary data.</text>
</comment>
<feature type="compositionally biased region" description="Polar residues" evidence="1">
    <location>
        <begin position="484"/>
        <end position="496"/>
    </location>
</feature>
<reference evidence="2 3" key="1">
    <citation type="submission" date="2017-06" db="EMBL/GenBank/DDBJ databases">
        <title>Draft genome sequence of a variant of Elsinoe murrayae.</title>
        <authorList>
            <person name="Cheng Q."/>
        </authorList>
    </citation>
    <scope>NUCLEOTIDE SEQUENCE [LARGE SCALE GENOMIC DNA]</scope>
    <source>
        <strain evidence="2 3">CQ-2017a</strain>
    </source>
</reference>
<keyword evidence="2" id="KW-0808">Transferase</keyword>
<dbReference type="STRING" id="2082308.A0A2K1QZ89"/>
<feature type="compositionally biased region" description="Polar residues" evidence="1">
    <location>
        <begin position="462"/>
        <end position="475"/>
    </location>
</feature>
<feature type="compositionally biased region" description="Polar residues" evidence="1">
    <location>
        <begin position="389"/>
        <end position="399"/>
    </location>
</feature>
<name>A0A2K1QZ89_9PEZI</name>
<organism evidence="2 3">
    <name type="scientific">Sphaceloma murrayae</name>
    <dbReference type="NCBI Taxonomy" id="2082308"/>
    <lineage>
        <taxon>Eukaryota</taxon>
        <taxon>Fungi</taxon>
        <taxon>Dikarya</taxon>
        <taxon>Ascomycota</taxon>
        <taxon>Pezizomycotina</taxon>
        <taxon>Dothideomycetes</taxon>
        <taxon>Dothideomycetidae</taxon>
        <taxon>Myriangiales</taxon>
        <taxon>Elsinoaceae</taxon>
        <taxon>Sphaceloma</taxon>
    </lineage>
</organism>
<keyword evidence="2" id="KW-0418">Kinase</keyword>
<evidence type="ECO:0000313" key="3">
    <source>
        <dbReference type="Proteomes" id="UP000243797"/>
    </source>
</evidence>
<feature type="region of interest" description="Disordered" evidence="1">
    <location>
        <begin position="146"/>
        <end position="188"/>
    </location>
</feature>
<dbReference type="InParanoid" id="A0A2K1QZ89"/>